<proteinExistence type="predicted"/>
<gene>
    <name evidence="3" type="ORF">g.30921</name>
</gene>
<organism evidence="3">
    <name type="scientific">Lygus hesperus</name>
    <name type="common">Western plant bug</name>
    <dbReference type="NCBI Taxonomy" id="30085"/>
    <lineage>
        <taxon>Eukaryota</taxon>
        <taxon>Metazoa</taxon>
        <taxon>Ecdysozoa</taxon>
        <taxon>Arthropoda</taxon>
        <taxon>Hexapoda</taxon>
        <taxon>Insecta</taxon>
        <taxon>Pterygota</taxon>
        <taxon>Neoptera</taxon>
        <taxon>Paraneoptera</taxon>
        <taxon>Hemiptera</taxon>
        <taxon>Heteroptera</taxon>
        <taxon>Panheteroptera</taxon>
        <taxon>Cimicomorpha</taxon>
        <taxon>Miridae</taxon>
        <taxon>Mirini</taxon>
        <taxon>Lygus</taxon>
    </lineage>
</organism>
<accession>A0A146L0J5</accession>
<keyword evidence="2" id="KW-1133">Transmembrane helix</keyword>
<sequence length="296" mass="33781">KSTRNPIIQKIREYTEFNCCEMSQTCTKCNKVVKAFQRLLVYEPLKEPCKMCDRLRPYPSAPPFGTSIKVCSYGEMERMCFPKLCDCPCREIPLCPDAKRRERICRAIYWLATFALIAYLFDSGVFRHPVHTTRLTNRLKEMIGEMYTKEQTKEEKDADGKDAKGKDALRKDGKGKEGSKEGDAQVEEPCNDPKREYDKVTKTYTIANVWNAAVMVVGDVLITVVKLPKFLFVKAMEAISAMNEEDAKKGDQAKAMSHKKKGEPKKVEDKKPEAKKEEPKKEDDKKLEAKKEGSGK</sequence>
<feature type="transmembrane region" description="Helical" evidence="2">
    <location>
        <begin position="107"/>
        <end position="126"/>
    </location>
</feature>
<feature type="compositionally biased region" description="Basic and acidic residues" evidence="1">
    <location>
        <begin position="147"/>
        <end position="183"/>
    </location>
</feature>
<feature type="region of interest" description="Disordered" evidence="1">
    <location>
        <begin position="147"/>
        <end position="194"/>
    </location>
</feature>
<feature type="region of interest" description="Disordered" evidence="1">
    <location>
        <begin position="244"/>
        <end position="296"/>
    </location>
</feature>
<evidence type="ECO:0000256" key="2">
    <source>
        <dbReference type="SAM" id="Phobius"/>
    </source>
</evidence>
<dbReference type="AlphaFoldDB" id="A0A146L0J5"/>
<protein>
    <submittedName>
        <fullName evidence="3">Uncharacterized protein</fullName>
    </submittedName>
</protein>
<dbReference type="EMBL" id="GDHC01016518">
    <property type="protein sequence ID" value="JAQ02111.1"/>
    <property type="molecule type" value="Transcribed_RNA"/>
</dbReference>
<feature type="non-terminal residue" evidence="3">
    <location>
        <position position="1"/>
    </location>
</feature>
<evidence type="ECO:0000313" key="3">
    <source>
        <dbReference type="EMBL" id="JAQ02111.1"/>
    </source>
</evidence>
<evidence type="ECO:0000256" key="1">
    <source>
        <dbReference type="SAM" id="MobiDB-lite"/>
    </source>
</evidence>
<keyword evidence="2" id="KW-0812">Transmembrane</keyword>
<feature type="compositionally biased region" description="Basic and acidic residues" evidence="1">
    <location>
        <begin position="264"/>
        <end position="296"/>
    </location>
</feature>
<name>A0A146L0J5_LYGHE</name>
<keyword evidence="2" id="KW-0472">Membrane</keyword>
<reference evidence="3" key="1">
    <citation type="journal article" date="2016" name="Gigascience">
        <title>De novo construction of an expanded transcriptome assembly for the western tarnished plant bug, Lygus hesperus.</title>
        <authorList>
            <person name="Tassone E.E."/>
            <person name="Geib S.M."/>
            <person name="Hall B."/>
            <person name="Fabrick J.A."/>
            <person name="Brent C.S."/>
            <person name="Hull J.J."/>
        </authorList>
    </citation>
    <scope>NUCLEOTIDE SEQUENCE</scope>
</reference>